<dbReference type="GO" id="GO:0005737">
    <property type="term" value="C:cytoplasm"/>
    <property type="evidence" value="ECO:0007669"/>
    <property type="project" value="TreeGrafter"/>
</dbReference>
<keyword evidence="3" id="KW-1185">Reference proteome</keyword>
<feature type="domain" description="Calcineurin-like phosphoesterase" evidence="1">
    <location>
        <begin position="4"/>
        <end position="198"/>
    </location>
</feature>
<accession>A0A1W2A1M6</accession>
<dbReference type="EMBL" id="FWYD01000002">
    <property type="protein sequence ID" value="SMC54526.1"/>
    <property type="molecule type" value="Genomic_DNA"/>
</dbReference>
<dbReference type="PANTHER" id="PTHR42850">
    <property type="entry name" value="METALLOPHOSPHOESTERASE"/>
    <property type="match status" value="1"/>
</dbReference>
<dbReference type="SUPFAM" id="SSF56300">
    <property type="entry name" value="Metallo-dependent phosphatases"/>
    <property type="match status" value="1"/>
</dbReference>
<reference evidence="2 3" key="1">
    <citation type="submission" date="2017-04" db="EMBL/GenBank/DDBJ databases">
        <authorList>
            <person name="Afonso C.L."/>
            <person name="Miller P.J."/>
            <person name="Scott M.A."/>
            <person name="Spackman E."/>
            <person name="Goraichik I."/>
            <person name="Dimitrov K.M."/>
            <person name="Suarez D.L."/>
            <person name="Swayne D.E."/>
        </authorList>
    </citation>
    <scope>NUCLEOTIDE SEQUENCE [LARGE SCALE GENOMIC DNA]</scope>
    <source>
        <strain evidence="2 3">CGMCC 1.12644</strain>
    </source>
</reference>
<dbReference type="CDD" id="cd00144">
    <property type="entry name" value="MPP_PPP_family"/>
    <property type="match status" value="1"/>
</dbReference>
<dbReference type="Gene3D" id="3.60.21.10">
    <property type="match status" value="1"/>
</dbReference>
<dbReference type="GO" id="GO:0008803">
    <property type="term" value="F:bis(5'-nucleosyl)-tetraphosphatase (symmetrical) activity"/>
    <property type="evidence" value="ECO:0007669"/>
    <property type="project" value="TreeGrafter"/>
</dbReference>
<sequence length="240" mass="27038">MTQPIFAIGDIHGQYDAMQRALDHIEADPAFPARVVFLGDYLDRGPQAKKVIQCLIDGMDEGRDWIALLGNHDRYMLNFLEDPRYRDPNTRDLLDWLDDRIGGRTTLASYGIDTGNDRSPEAIHADALAAIPKAHIEFIRNLPLMHVTDDHVFVHAGIRPGVPLEDQVEEDLIWIRKGFLEDERDHGRLVVHGHTALQVPQHYTNRVNLDGGAGYGRPLYPALIEGNKVSLLSGRQRISL</sequence>
<dbReference type="GO" id="GO:0016791">
    <property type="term" value="F:phosphatase activity"/>
    <property type="evidence" value="ECO:0007669"/>
    <property type="project" value="TreeGrafter"/>
</dbReference>
<dbReference type="RefSeq" id="WP_084350697.1">
    <property type="nucleotide sequence ID" value="NZ_FWYD01000002.1"/>
</dbReference>
<proteinExistence type="predicted"/>
<dbReference type="InterPro" id="IPR050126">
    <property type="entry name" value="Ap4A_hydrolase"/>
</dbReference>
<dbReference type="Proteomes" id="UP000192330">
    <property type="component" value="Unassembled WGS sequence"/>
</dbReference>
<dbReference type="Pfam" id="PF00149">
    <property type="entry name" value="Metallophos"/>
    <property type="match status" value="1"/>
</dbReference>
<dbReference type="AlphaFoldDB" id="A0A1W2A1M6"/>
<name>A0A1W2A1M6_9RHOB</name>
<gene>
    <name evidence="2" type="ORF">SAMN06295998_102321</name>
</gene>
<protein>
    <submittedName>
        <fullName evidence="2">Serine/threonine protein phosphatase 1</fullName>
    </submittedName>
</protein>
<evidence type="ECO:0000313" key="3">
    <source>
        <dbReference type="Proteomes" id="UP000192330"/>
    </source>
</evidence>
<dbReference type="InterPro" id="IPR029052">
    <property type="entry name" value="Metallo-depent_PP-like"/>
</dbReference>
<dbReference type="GO" id="GO:0110154">
    <property type="term" value="P:RNA decapping"/>
    <property type="evidence" value="ECO:0007669"/>
    <property type="project" value="TreeGrafter"/>
</dbReference>
<dbReference type="OrthoDB" id="9807890at2"/>
<dbReference type="PANTHER" id="PTHR42850:SF4">
    <property type="entry name" value="ZINC-DEPENDENT ENDOPOLYPHOSPHATASE"/>
    <property type="match status" value="1"/>
</dbReference>
<evidence type="ECO:0000313" key="2">
    <source>
        <dbReference type="EMBL" id="SMC54526.1"/>
    </source>
</evidence>
<dbReference type="STRING" id="1387277.SAMN06295998_102321"/>
<evidence type="ECO:0000259" key="1">
    <source>
        <dbReference type="Pfam" id="PF00149"/>
    </source>
</evidence>
<organism evidence="2 3">
    <name type="scientific">Primorskyibacter flagellatus</name>
    <dbReference type="NCBI Taxonomy" id="1387277"/>
    <lineage>
        <taxon>Bacteria</taxon>
        <taxon>Pseudomonadati</taxon>
        <taxon>Pseudomonadota</taxon>
        <taxon>Alphaproteobacteria</taxon>
        <taxon>Rhodobacterales</taxon>
        <taxon>Roseobacteraceae</taxon>
        <taxon>Primorskyibacter</taxon>
    </lineage>
</organism>
<dbReference type="InterPro" id="IPR004843">
    <property type="entry name" value="Calcineurin-like_PHP"/>
</dbReference>
<dbReference type="InterPro" id="IPR006186">
    <property type="entry name" value="Ser/Thr-sp_prot-phosphatase"/>
</dbReference>
<dbReference type="PRINTS" id="PR00114">
    <property type="entry name" value="STPHPHTASE"/>
</dbReference>